<proteinExistence type="predicted"/>
<name>A0ACB9CET8_9ASTR</name>
<sequence>MWLFVVLVLVSSYTAALSSLLTVEQIELASMRGSIGYQSGTPIGGVVSRNLNFNDSRLKPYNTLEEFADALSNRSVDAIVDEIPYIKEFLNRYPSGYSMVVSEVTTNGDCW</sequence>
<accession>A0ACB9CET8</accession>
<protein>
    <submittedName>
        <fullName evidence="1">Uncharacterized protein</fullName>
    </submittedName>
</protein>
<evidence type="ECO:0000313" key="2">
    <source>
        <dbReference type="Proteomes" id="UP001056120"/>
    </source>
</evidence>
<dbReference type="Proteomes" id="UP001056120">
    <property type="component" value="Linkage Group LG21"/>
</dbReference>
<keyword evidence="2" id="KW-1185">Reference proteome</keyword>
<comment type="caution">
    <text evidence="1">The sequence shown here is derived from an EMBL/GenBank/DDBJ whole genome shotgun (WGS) entry which is preliminary data.</text>
</comment>
<gene>
    <name evidence="1" type="ORF">L1987_64018</name>
</gene>
<dbReference type="EMBL" id="CM042038">
    <property type="protein sequence ID" value="KAI3732809.1"/>
    <property type="molecule type" value="Genomic_DNA"/>
</dbReference>
<evidence type="ECO:0000313" key="1">
    <source>
        <dbReference type="EMBL" id="KAI3732809.1"/>
    </source>
</evidence>
<reference evidence="1 2" key="2">
    <citation type="journal article" date="2022" name="Mol. Ecol. Resour.">
        <title>The genomes of chicory, endive, great burdock and yacon provide insights into Asteraceae paleo-polyploidization history and plant inulin production.</title>
        <authorList>
            <person name="Fan W."/>
            <person name="Wang S."/>
            <person name="Wang H."/>
            <person name="Wang A."/>
            <person name="Jiang F."/>
            <person name="Liu H."/>
            <person name="Zhao H."/>
            <person name="Xu D."/>
            <person name="Zhang Y."/>
        </authorList>
    </citation>
    <scope>NUCLEOTIDE SEQUENCE [LARGE SCALE GENOMIC DNA]</scope>
    <source>
        <strain evidence="2">cv. Yunnan</strain>
        <tissue evidence="1">Leaves</tissue>
    </source>
</reference>
<reference evidence="2" key="1">
    <citation type="journal article" date="2022" name="Mol. Ecol. Resour.">
        <title>The genomes of chicory, endive, great burdock and yacon provide insights into Asteraceae palaeo-polyploidization history and plant inulin production.</title>
        <authorList>
            <person name="Fan W."/>
            <person name="Wang S."/>
            <person name="Wang H."/>
            <person name="Wang A."/>
            <person name="Jiang F."/>
            <person name="Liu H."/>
            <person name="Zhao H."/>
            <person name="Xu D."/>
            <person name="Zhang Y."/>
        </authorList>
    </citation>
    <scope>NUCLEOTIDE SEQUENCE [LARGE SCALE GENOMIC DNA]</scope>
    <source>
        <strain evidence="2">cv. Yunnan</strain>
    </source>
</reference>
<organism evidence="1 2">
    <name type="scientific">Smallanthus sonchifolius</name>
    <dbReference type="NCBI Taxonomy" id="185202"/>
    <lineage>
        <taxon>Eukaryota</taxon>
        <taxon>Viridiplantae</taxon>
        <taxon>Streptophyta</taxon>
        <taxon>Embryophyta</taxon>
        <taxon>Tracheophyta</taxon>
        <taxon>Spermatophyta</taxon>
        <taxon>Magnoliopsida</taxon>
        <taxon>eudicotyledons</taxon>
        <taxon>Gunneridae</taxon>
        <taxon>Pentapetalae</taxon>
        <taxon>asterids</taxon>
        <taxon>campanulids</taxon>
        <taxon>Asterales</taxon>
        <taxon>Asteraceae</taxon>
        <taxon>Asteroideae</taxon>
        <taxon>Heliantheae alliance</taxon>
        <taxon>Millerieae</taxon>
        <taxon>Smallanthus</taxon>
    </lineage>
</organism>